<proteinExistence type="predicted"/>
<evidence type="ECO:0000313" key="3">
    <source>
        <dbReference type="Proteomes" id="UP000250003"/>
    </source>
</evidence>
<evidence type="ECO:0008006" key="4">
    <source>
        <dbReference type="Google" id="ProtNLM"/>
    </source>
</evidence>
<feature type="transmembrane region" description="Helical" evidence="1">
    <location>
        <begin position="49"/>
        <end position="73"/>
    </location>
</feature>
<feature type="transmembrane region" description="Helical" evidence="1">
    <location>
        <begin position="183"/>
        <end position="206"/>
    </location>
</feature>
<dbReference type="OrthoDB" id="9764596at2"/>
<name>A0A2Z4U8W9_9FIRM</name>
<feature type="transmembrane region" description="Helical" evidence="1">
    <location>
        <begin position="237"/>
        <end position="258"/>
    </location>
</feature>
<dbReference type="Proteomes" id="UP000250003">
    <property type="component" value="Chromosome"/>
</dbReference>
<keyword evidence="1" id="KW-0472">Membrane</keyword>
<dbReference type="InterPro" id="IPR036259">
    <property type="entry name" value="MFS_trans_sf"/>
</dbReference>
<dbReference type="InterPro" id="IPR039672">
    <property type="entry name" value="MFS_2"/>
</dbReference>
<dbReference type="RefSeq" id="WP_111918647.1">
    <property type="nucleotide sequence ID" value="NZ_CAUWHR010000012.1"/>
</dbReference>
<feature type="transmembrane region" description="Helical" evidence="1">
    <location>
        <begin position="303"/>
        <end position="321"/>
    </location>
</feature>
<dbReference type="Gene3D" id="1.20.1250.20">
    <property type="entry name" value="MFS general substrate transporter like domains"/>
    <property type="match status" value="2"/>
</dbReference>
<dbReference type="GO" id="GO:0006814">
    <property type="term" value="P:sodium ion transport"/>
    <property type="evidence" value="ECO:0007669"/>
    <property type="project" value="InterPro"/>
</dbReference>
<dbReference type="GO" id="GO:0008643">
    <property type="term" value="P:carbohydrate transport"/>
    <property type="evidence" value="ECO:0007669"/>
    <property type="project" value="InterPro"/>
</dbReference>
<dbReference type="InterPro" id="IPR001927">
    <property type="entry name" value="Na/Gal_symport"/>
</dbReference>
<dbReference type="GO" id="GO:0015293">
    <property type="term" value="F:symporter activity"/>
    <property type="evidence" value="ECO:0007669"/>
    <property type="project" value="InterPro"/>
</dbReference>
<evidence type="ECO:0000256" key="1">
    <source>
        <dbReference type="SAM" id="Phobius"/>
    </source>
</evidence>
<feature type="transmembrane region" description="Helical" evidence="1">
    <location>
        <begin position="383"/>
        <end position="403"/>
    </location>
</feature>
<feature type="transmembrane region" description="Helical" evidence="1">
    <location>
        <begin position="415"/>
        <end position="434"/>
    </location>
</feature>
<reference evidence="3" key="1">
    <citation type="submission" date="2018-06" db="EMBL/GenBank/DDBJ databases">
        <title>Description of Blautia argi sp. nov., a new anaerobic isolated from dog feces.</title>
        <authorList>
            <person name="Chang Y.-H."/>
            <person name="Paek J."/>
            <person name="Shin Y."/>
        </authorList>
    </citation>
    <scope>NUCLEOTIDE SEQUENCE [LARGE SCALE GENOMIC DNA]</scope>
    <source>
        <strain evidence="3">KCTC 15426</strain>
    </source>
</reference>
<keyword evidence="1" id="KW-0812">Transmembrane</keyword>
<accession>A0A2Z4U8W9</accession>
<dbReference type="KEGG" id="blau:DQQ01_04180"/>
<dbReference type="PANTHER" id="PTHR11328:SF24">
    <property type="entry name" value="MAJOR FACILITATOR SUPERFAMILY (MFS) PROFILE DOMAIN-CONTAINING PROTEIN"/>
    <property type="match status" value="1"/>
</dbReference>
<feature type="transmembrane region" description="Helical" evidence="1">
    <location>
        <begin position="85"/>
        <end position="104"/>
    </location>
</feature>
<evidence type="ECO:0000313" key="2">
    <source>
        <dbReference type="EMBL" id="AWY97476.1"/>
    </source>
</evidence>
<feature type="transmembrane region" description="Helical" evidence="1">
    <location>
        <begin position="270"/>
        <end position="291"/>
    </location>
</feature>
<dbReference type="EMBL" id="CP030280">
    <property type="protein sequence ID" value="AWY97476.1"/>
    <property type="molecule type" value="Genomic_DNA"/>
</dbReference>
<feature type="transmembrane region" description="Helical" evidence="1">
    <location>
        <begin position="151"/>
        <end position="171"/>
    </location>
</feature>
<dbReference type="Pfam" id="PF13347">
    <property type="entry name" value="MFS_2"/>
    <property type="match status" value="1"/>
</dbReference>
<feature type="transmembrane region" description="Helical" evidence="1">
    <location>
        <begin position="15"/>
        <end position="37"/>
    </location>
</feature>
<protein>
    <recommendedName>
        <fullName evidence="4">MFS transporter</fullName>
    </recommendedName>
</protein>
<dbReference type="PANTHER" id="PTHR11328">
    <property type="entry name" value="MAJOR FACILITATOR SUPERFAMILY DOMAIN-CONTAINING PROTEIN"/>
    <property type="match status" value="1"/>
</dbReference>
<organism evidence="2 3">
    <name type="scientific">Blautia argi</name>
    <dbReference type="NCBI Taxonomy" id="1912897"/>
    <lineage>
        <taxon>Bacteria</taxon>
        <taxon>Bacillati</taxon>
        <taxon>Bacillota</taxon>
        <taxon>Clostridia</taxon>
        <taxon>Lachnospirales</taxon>
        <taxon>Lachnospiraceae</taxon>
        <taxon>Blautia</taxon>
    </lineage>
</organism>
<dbReference type="CDD" id="cd17332">
    <property type="entry name" value="MFS_MelB_like"/>
    <property type="match status" value="1"/>
</dbReference>
<dbReference type="GO" id="GO:0005886">
    <property type="term" value="C:plasma membrane"/>
    <property type="evidence" value="ECO:0007669"/>
    <property type="project" value="TreeGrafter"/>
</dbReference>
<feature type="transmembrane region" description="Helical" evidence="1">
    <location>
        <begin position="116"/>
        <end position="139"/>
    </location>
</feature>
<dbReference type="NCBIfam" id="TIGR00792">
    <property type="entry name" value="gph"/>
    <property type="match status" value="1"/>
</dbReference>
<keyword evidence="3" id="KW-1185">Reference proteome</keyword>
<gene>
    <name evidence="2" type="ORF">DQQ01_04180</name>
</gene>
<sequence>METKYKEKIGIGEKIAFMLGGMGGVPLFALISSFLVYFYTNVIGLDAGLIGGIILVSKIFDGVSDLIFGSIIDKTRTKYGVCRPWVLRIAIFGAIGILTLFTVPEVGTTGQLIYVFLSYNISQTVIYTIMQLAVISLPTYMTRDTKQRTGLFVWSSIGQSIMTIIISSVTLGIVTKLGGNQKAWIIAACIYSVLSAIFLFVTGIVCKERVNPDKIVGEKEAKVPFAVVLKSILKNKYWFEILGIVIVGAGAYVASLQMHTYYAQYILGDINIASVMNMAYTMPLLVCGFVLLPLSQKFGKRTIMLSGVGIQMIGCILIILIPKSMPVILAATVMKSIGQSCAATMYQPMLADSIEYGHWKTGIRSQAALMGANGAGQKVGQGLVTALLGGIMSIAGFSGMAAVQSEKAIGSVSGLFLFVPLVFTIIEFAIIYIYDLDKKYDTIMKELEERKGQEA</sequence>
<dbReference type="SUPFAM" id="SSF103473">
    <property type="entry name" value="MFS general substrate transporter"/>
    <property type="match status" value="1"/>
</dbReference>
<dbReference type="AlphaFoldDB" id="A0A2Z4U8W9"/>
<keyword evidence="1" id="KW-1133">Transmembrane helix</keyword>